<protein>
    <submittedName>
        <fullName evidence="7">OmpA/MotB domain protein</fullName>
    </submittedName>
</protein>
<dbReference type="Pfam" id="PF00691">
    <property type="entry name" value="OmpA"/>
    <property type="match status" value="1"/>
</dbReference>
<dbReference type="PANTHER" id="PTHR30329">
    <property type="entry name" value="STATOR ELEMENT OF FLAGELLAR MOTOR COMPLEX"/>
    <property type="match status" value="1"/>
</dbReference>
<dbReference type="eggNOG" id="COG0823">
    <property type="taxonomic scope" value="Bacteria"/>
</dbReference>
<evidence type="ECO:0000256" key="1">
    <source>
        <dbReference type="ARBA" id="ARBA00004442"/>
    </source>
</evidence>
<dbReference type="Gene3D" id="1.25.40.10">
    <property type="entry name" value="Tetratricopeptide repeat domain"/>
    <property type="match status" value="1"/>
</dbReference>
<keyword evidence="5" id="KW-0732">Signal</keyword>
<dbReference type="InterPro" id="IPR019734">
    <property type="entry name" value="TPR_rpt"/>
</dbReference>
<evidence type="ECO:0000256" key="2">
    <source>
        <dbReference type="ARBA" id="ARBA00023136"/>
    </source>
</evidence>
<dbReference type="SUPFAM" id="SSF82171">
    <property type="entry name" value="DPP6 N-terminal domain-like"/>
    <property type="match status" value="1"/>
</dbReference>
<feature type="domain" description="OmpA-like" evidence="6">
    <location>
        <begin position="535"/>
        <end position="645"/>
    </location>
</feature>
<dbReference type="STRING" id="984262.SGRA_1370"/>
<dbReference type="CDD" id="cd07185">
    <property type="entry name" value="OmpA_C-like"/>
    <property type="match status" value="1"/>
</dbReference>
<dbReference type="Gene3D" id="2.120.10.30">
    <property type="entry name" value="TolB, C-terminal domain"/>
    <property type="match status" value="1"/>
</dbReference>
<dbReference type="PROSITE" id="PS51123">
    <property type="entry name" value="OMPA_2"/>
    <property type="match status" value="1"/>
</dbReference>
<dbReference type="EMBL" id="CP002831">
    <property type="protein sequence ID" value="AFC24105.1"/>
    <property type="molecule type" value="Genomic_DNA"/>
</dbReference>
<dbReference type="Gene3D" id="2.60.40.1120">
    <property type="entry name" value="Carboxypeptidase-like, regulatory domain"/>
    <property type="match status" value="1"/>
</dbReference>
<keyword evidence="2 4" id="KW-0472">Membrane</keyword>
<dbReference type="Gene3D" id="3.30.1330.60">
    <property type="entry name" value="OmpA-like domain"/>
    <property type="match status" value="1"/>
</dbReference>
<organism evidence="7 8">
    <name type="scientific">Saprospira grandis (strain Lewin)</name>
    <dbReference type="NCBI Taxonomy" id="984262"/>
    <lineage>
        <taxon>Bacteria</taxon>
        <taxon>Pseudomonadati</taxon>
        <taxon>Bacteroidota</taxon>
        <taxon>Saprospiria</taxon>
        <taxon>Saprospirales</taxon>
        <taxon>Saprospiraceae</taxon>
        <taxon>Saprospira</taxon>
    </lineage>
</organism>
<dbReference type="PANTHER" id="PTHR30329:SF21">
    <property type="entry name" value="LIPOPROTEIN YIAD-RELATED"/>
    <property type="match status" value="1"/>
</dbReference>
<dbReference type="GO" id="GO:0009279">
    <property type="term" value="C:cell outer membrane"/>
    <property type="evidence" value="ECO:0007669"/>
    <property type="project" value="UniProtKB-SubCell"/>
</dbReference>
<dbReference type="PRINTS" id="PR01021">
    <property type="entry name" value="OMPADOMAIN"/>
</dbReference>
<keyword evidence="8" id="KW-1185">Reference proteome</keyword>
<accession>H6L6G3</accession>
<dbReference type="InterPro" id="IPR036737">
    <property type="entry name" value="OmpA-like_sf"/>
</dbReference>
<dbReference type="InterPro" id="IPR011659">
    <property type="entry name" value="WD40"/>
</dbReference>
<dbReference type="InterPro" id="IPR006664">
    <property type="entry name" value="OMP_bac"/>
</dbReference>
<evidence type="ECO:0000313" key="7">
    <source>
        <dbReference type="EMBL" id="AFC24105.1"/>
    </source>
</evidence>
<dbReference type="InterPro" id="IPR011042">
    <property type="entry name" value="6-blade_b-propeller_TolB-like"/>
</dbReference>
<dbReference type="SMART" id="SM00028">
    <property type="entry name" value="TPR"/>
    <property type="match status" value="3"/>
</dbReference>
<dbReference type="KEGG" id="sgn:SGRA_1370"/>
<dbReference type="AlphaFoldDB" id="H6L6G3"/>
<evidence type="ECO:0000256" key="4">
    <source>
        <dbReference type="PROSITE-ProRule" id="PRU00473"/>
    </source>
</evidence>
<reference evidence="7 8" key="1">
    <citation type="journal article" date="2012" name="Stand. Genomic Sci.">
        <title>Complete genome sequencing and analysis of Saprospira grandis str. Lewin, a predatory marine bacterium.</title>
        <authorList>
            <person name="Saw J.H."/>
            <person name="Yuryev A."/>
            <person name="Kanbe M."/>
            <person name="Hou S."/>
            <person name="Young A.G."/>
            <person name="Aizawa S."/>
            <person name="Alam M."/>
        </authorList>
    </citation>
    <scope>NUCLEOTIDE SEQUENCE [LARGE SCALE GENOMIC DNA]</scope>
    <source>
        <strain evidence="7 8">Lewin</strain>
    </source>
</reference>
<dbReference type="OrthoDB" id="9809364at2"/>
<gene>
    <name evidence="7" type="ordered locus">SGRA_1370</name>
</gene>
<comment type="subcellular location">
    <subcellularLocation>
        <location evidence="1">Cell outer membrane</location>
    </subcellularLocation>
</comment>
<dbReference type="Pfam" id="PF13432">
    <property type="entry name" value="TPR_16"/>
    <property type="match status" value="1"/>
</dbReference>
<dbReference type="SUPFAM" id="SSF48452">
    <property type="entry name" value="TPR-like"/>
    <property type="match status" value="1"/>
</dbReference>
<dbReference type="eggNOG" id="COG0457">
    <property type="taxonomic scope" value="Bacteria"/>
</dbReference>
<dbReference type="SUPFAM" id="SSF103088">
    <property type="entry name" value="OmpA-like"/>
    <property type="match status" value="1"/>
</dbReference>
<feature type="chain" id="PRO_5003604898" evidence="5">
    <location>
        <begin position="20"/>
        <end position="645"/>
    </location>
</feature>
<evidence type="ECO:0000256" key="5">
    <source>
        <dbReference type="SAM" id="SignalP"/>
    </source>
</evidence>
<dbReference type="InterPro" id="IPR011990">
    <property type="entry name" value="TPR-like_helical_dom_sf"/>
</dbReference>
<dbReference type="InterPro" id="IPR050330">
    <property type="entry name" value="Bact_OuterMem_StrucFunc"/>
</dbReference>
<sequence>MKAIHLLFLLLFCSLSLRAQPLSKSAKEHMEDAEYYFNNAKYEAAAASLKQAIKQKPNFAAAQRLLGVVAKETGDYETARMAYEQLFKQNPLLSRSAYFEAAELQMKAYNYIKALEYFELYKYADPKNYSIKEEGAARNYDAYLDRNIKSCEYAIEMEYTGSTGKAELLPGMANSKFDEFLPTLRANGDMLLYTSNRSGDEDILMLRKNEKGEWKSPKSIGPAINTPYNEGMAKFTVCGRRIFFAACAWENVQGGCDIYVAEYDSENEIVDSVGPAIGLNSEAWDSQPSISCDGYKMYFVSTREGGFGGSDIWVSELMADGRWGVPENLGPKINTEGDEEAPFIAPDGQTLYFVSDGHPGLGEADAFRTLLLENGEWSRPVNMGEGVNSPFREAGIVVSPDGEYAYFSSDRPEGKGGLDLYSCHIPAAMAPAVEHVFLDGYLYDEATAEPLAGARVRLRNEGENIGIFETDKAGRFFLCLPSGASYSYIISKEGYDNFIGADYFERAAGEAIKRIDVQLSPNGKIPEEEPVMAEPPKPRLRKNLSVYFETGKYDLSELQKEQIQKLLEQFEDPESLKIQVTGFADDVGDKEFNLSLSQKRAGYVTKFMKELGITSAQITTDGRGVIESNMAKHQKRKVEIIILNR</sequence>
<dbReference type="InterPro" id="IPR006665">
    <property type="entry name" value="OmpA-like"/>
</dbReference>
<evidence type="ECO:0000313" key="8">
    <source>
        <dbReference type="Proteomes" id="UP000007519"/>
    </source>
</evidence>
<name>H6L6G3_SAPGL</name>
<proteinExistence type="predicted"/>
<keyword evidence="3" id="KW-0998">Cell outer membrane</keyword>
<dbReference type="HOGENOM" id="CLU_014978_1_0_10"/>
<dbReference type="Proteomes" id="UP000007519">
    <property type="component" value="Chromosome"/>
</dbReference>
<dbReference type="eggNOG" id="COG2885">
    <property type="taxonomic scope" value="Bacteria"/>
</dbReference>
<dbReference type="InterPro" id="IPR008969">
    <property type="entry name" value="CarboxyPept-like_regulatory"/>
</dbReference>
<evidence type="ECO:0000259" key="6">
    <source>
        <dbReference type="PROSITE" id="PS51123"/>
    </source>
</evidence>
<evidence type="ECO:0000256" key="3">
    <source>
        <dbReference type="ARBA" id="ARBA00023237"/>
    </source>
</evidence>
<dbReference type="Pfam" id="PF07676">
    <property type="entry name" value="PD40"/>
    <property type="match status" value="4"/>
</dbReference>
<feature type="signal peptide" evidence="5">
    <location>
        <begin position="1"/>
        <end position="19"/>
    </location>
</feature>
<dbReference type="SUPFAM" id="SSF49464">
    <property type="entry name" value="Carboxypeptidase regulatory domain-like"/>
    <property type="match status" value="1"/>
</dbReference>